<accession>A0AAW1VG48</accession>
<feature type="compositionally biased region" description="Basic and acidic residues" evidence="2">
    <location>
        <begin position="45"/>
        <end position="54"/>
    </location>
</feature>
<gene>
    <name evidence="3" type="ORF">WA026_020522</name>
</gene>
<keyword evidence="4" id="KW-1185">Reference proteome</keyword>
<name>A0AAW1VG48_9CUCU</name>
<organism evidence="3 4">
    <name type="scientific">Henosepilachna vigintioctopunctata</name>
    <dbReference type="NCBI Taxonomy" id="420089"/>
    <lineage>
        <taxon>Eukaryota</taxon>
        <taxon>Metazoa</taxon>
        <taxon>Ecdysozoa</taxon>
        <taxon>Arthropoda</taxon>
        <taxon>Hexapoda</taxon>
        <taxon>Insecta</taxon>
        <taxon>Pterygota</taxon>
        <taxon>Neoptera</taxon>
        <taxon>Endopterygota</taxon>
        <taxon>Coleoptera</taxon>
        <taxon>Polyphaga</taxon>
        <taxon>Cucujiformia</taxon>
        <taxon>Coccinelloidea</taxon>
        <taxon>Coccinellidae</taxon>
        <taxon>Epilachninae</taxon>
        <taxon>Epilachnini</taxon>
        <taxon>Henosepilachna</taxon>
    </lineage>
</organism>
<dbReference type="Proteomes" id="UP001431783">
    <property type="component" value="Unassembled WGS sequence"/>
</dbReference>
<evidence type="ECO:0000256" key="2">
    <source>
        <dbReference type="SAM" id="MobiDB-lite"/>
    </source>
</evidence>
<comment type="caution">
    <text evidence="3">The sequence shown here is derived from an EMBL/GenBank/DDBJ whole genome shotgun (WGS) entry which is preliminary data.</text>
</comment>
<keyword evidence="1" id="KW-0175">Coiled coil</keyword>
<protein>
    <submittedName>
        <fullName evidence="3">Uncharacterized protein</fullName>
    </submittedName>
</protein>
<evidence type="ECO:0000313" key="4">
    <source>
        <dbReference type="Proteomes" id="UP001431783"/>
    </source>
</evidence>
<sequence length="71" mass="8176">MNGDKKKMEEVMKKADKIKENFEFLTAQGYNVSEFILQLKEACSDKPVKKDSKTSQKKQKSDNATNAKKIY</sequence>
<dbReference type="EMBL" id="JARQZJ010000135">
    <property type="protein sequence ID" value="KAK9892539.1"/>
    <property type="molecule type" value="Genomic_DNA"/>
</dbReference>
<feature type="coiled-coil region" evidence="1">
    <location>
        <begin position="1"/>
        <end position="28"/>
    </location>
</feature>
<evidence type="ECO:0000313" key="3">
    <source>
        <dbReference type="EMBL" id="KAK9892539.1"/>
    </source>
</evidence>
<proteinExistence type="predicted"/>
<dbReference type="AlphaFoldDB" id="A0AAW1VG48"/>
<evidence type="ECO:0000256" key="1">
    <source>
        <dbReference type="SAM" id="Coils"/>
    </source>
</evidence>
<feature type="region of interest" description="Disordered" evidence="2">
    <location>
        <begin position="45"/>
        <end position="71"/>
    </location>
</feature>
<reference evidence="3 4" key="1">
    <citation type="submission" date="2023-03" db="EMBL/GenBank/DDBJ databases">
        <title>Genome insight into feeding habits of ladybird beetles.</title>
        <authorList>
            <person name="Li H.-S."/>
            <person name="Huang Y.-H."/>
            <person name="Pang H."/>
        </authorList>
    </citation>
    <scope>NUCLEOTIDE SEQUENCE [LARGE SCALE GENOMIC DNA]</scope>
    <source>
        <strain evidence="3">SYSU_2023b</strain>
        <tissue evidence="3">Whole body</tissue>
    </source>
</reference>